<dbReference type="Gene3D" id="3.10.105.10">
    <property type="entry name" value="Dipeptide-binding Protein, Domain 3"/>
    <property type="match status" value="1"/>
</dbReference>
<feature type="signal peptide" evidence="5">
    <location>
        <begin position="1"/>
        <end position="32"/>
    </location>
</feature>
<comment type="similarity">
    <text evidence="2">Belongs to the bacterial solute-binding protein 5 family.</text>
</comment>
<comment type="subcellular location">
    <subcellularLocation>
        <location evidence="1">Cell envelope</location>
    </subcellularLocation>
</comment>
<feature type="chain" id="PRO_5045531100" evidence="5">
    <location>
        <begin position="33"/>
        <end position="622"/>
    </location>
</feature>
<protein>
    <submittedName>
        <fullName evidence="7">ABC transporter substrate-binding protein</fullName>
    </submittedName>
</protein>
<dbReference type="InterPro" id="IPR000914">
    <property type="entry name" value="SBP_5_dom"/>
</dbReference>
<evidence type="ECO:0000259" key="6">
    <source>
        <dbReference type="Pfam" id="PF00496"/>
    </source>
</evidence>
<evidence type="ECO:0000256" key="3">
    <source>
        <dbReference type="ARBA" id="ARBA00022448"/>
    </source>
</evidence>
<evidence type="ECO:0000256" key="1">
    <source>
        <dbReference type="ARBA" id="ARBA00004196"/>
    </source>
</evidence>
<dbReference type="PANTHER" id="PTHR30290">
    <property type="entry name" value="PERIPLASMIC BINDING COMPONENT OF ABC TRANSPORTER"/>
    <property type="match status" value="1"/>
</dbReference>
<evidence type="ECO:0000256" key="4">
    <source>
        <dbReference type="ARBA" id="ARBA00022729"/>
    </source>
</evidence>
<dbReference type="EMBL" id="JBBUTH010000008">
    <property type="protein sequence ID" value="MEK8051833.1"/>
    <property type="molecule type" value="Genomic_DNA"/>
</dbReference>
<keyword evidence="8" id="KW-1185">Reference proteome</keyword>
<dbReference type="InterPro" id="IPR030678">
    <property type="entry name" value="Peptide/Ni-bd"/>
</dbReference>
<evidence type="ECO:0000256" key="5">
    <source>
        <dbReference type="SAM" id="SignalP"/>
    </source>
</evidence>
<evidence type="ECO:0000313" key="8">
    <source>
        <dbReference type="Proteomes" id="UP001365405"/>
    </source>
</evidence>
<proteinExistence type="inferred from homology"/>
<evidence type="ECO:0000256" key="2">
    <source>
        <dbReference type="ARBA" id="ARBA00005695"/>
    </source>
</evidence>
<accession>A0ABU9CJ11</accession>
<dbReference type="Pfam" id="PF00496">
    <property type="entry name" value="SBP_bac_5"/>
    <property type="match status" value="1"/>
</dbReference>
<sequence>MKPRFLFRSPRIRRALLALPLCLPLAWAPLSAAAQSAPAAAPAAAAAPKVLRYAFQIAETGFDPAQISDTYSRIVASNIFESPLTYDFLARPAKLVPQTAAALPEISPDFKRFVLRIRPGIYFADDPAFKGRKRELTAADYVYSLKRHYDPKLKSPSLYQLEGAKLLGLSELRKKAVDNKQPFDYDTEVEGLRALDRYTFEIRLAEPAPRFHYFLADAGSMGAVAREVIEAYPGKSMEHPVGTGPFRLAQWKRSSKITLERNPGYRAVTYDAQPAADDAVGQAILARLKGRSLPMIDRVEVSIIEESQPRWLAFLNGQLDMLERLPNEFAGIAIPNDRLAPHLAKKGVTMERVPAGDATFSYFAMEHPVVGGYTPDKVALRRALALAYDSAAEVALVRRQQAVVAQGVIPPNMSGYDPTLRTEMSEYNVARAKALLDLYGYTDKNGDGLRDLPDGKPLVLEYTSQPDQQSKQLQELWRKAMGAIGVKIEFKTAKWPENLKASRAGKLMMWGVAWLAAIPDGSYFLELMYGPNKGQANHARFDMPAFNALFEKQQGMADGPEREAVMRELQLMGVAYMPYKVNAHRILTDLMHPQVIGYRRHPFLRDFWRYVDIDTTALEKAR</sequence>
<dbReference type="PIRSF" id="PIRSF002741">
    <property type="entry name" value="MppA"/>
    <property type="match status" value="1"/>
</dbReference>
<gene>
    <name evidence="7" type="ORF">AACH10_16395</name>
</gene>
<keyword evidence="4 5" id="KW-0732">Signal</keyword>
<dbReference type="PANTHER" id="PTHR30290:SF10">
    <property type="entry name" value="PERIPLASMIC OLIGOPEPTIDE-BINDING PROTEIN-RELATED"/>
    <property type="match status" value="1"/>
</dbReference>
<dbReference type="Gene3D" id="3.40.190.10">
    <property type="entry name" value="Periplasmic binding protein-like II"/>
    <property type="match status" value="1"/>
</dbReference>
<organism evidence="7 8">
    <name type="scientific">Pseudaquabacterium inlustre</name>
    <dbReference type="NCBI Taxonomy" id="2984192"/>
    <lineage>
        <taxon>Bacteria</taxon>
        <taxon>Pseudomonadati</taxon>
        <taxon>Pseudomonadota</taxon>
        <taxon>Betaproteobacteria</taxon>
        <taxon>Burkholderiales</taxon>
        <taxon>Sphaerotilaceae</taxon>
        <taxon>Pseudaquabacterium</taxon>
    </lineage>
</organism>
<dbReference type="SUPFAM" id="SSF53850">
    <property type="entry name" value="Periplasmic binding protein-like II"/>
    <property type="match status" value="1"/>
</dbReference>
<dbReference type="RefSeq" id="WP_341411530.1">
    <property type="nucleotide sequence ID" value="NZ_JBBUTH010000008.1"/>
</dbReference>
<reference evidence="7 8" key="1">
    <citation type="submission" date="2024-04" db="EMBL/GenBank/DDBJ databases">
        <title>Novel species of the genus Ideonella isolated from streams.</title>
        <authorList>
            <person name="Lu H."/>
        </authorList>
    </citation>
    <scope>NUCLEOTIDE SEQUENCE [LARGE SCALE GENOMIC DNA]</scope>
    <source>
        <strain evidence="7 8">DXS22W</strain>
    </source>
</reference>
<keyword evidence="3" id="KW-0813">Transport</keyword>
<evidence type="ECO:0000313" key="7">
    <source>
        <dbReference type="EMBL" id="MEK8051833.1"/>
    </source>
</evidence>
<feature type="domain" description="Solute-binding protein family 5" evidence="6">
    <location>
        <begin position="94"/>
        <end position="534"/>
    </location>
</feature>
<comment type="caution">
    <text evidence="7">The sequence shown here is derived from an EMBL/GenBank/DDBJ whole genome shotgun (WGS) entry which is preliminary data.</text>
</comment>
<dbReference type="InterPro" id="IPR039424">
    <property type="entry name" value="SBP_5"/>
</dbReference>
<name>A0ABU9CJ11_9BURK</name>
<dbReference type="Proteomes" id="UP001365405">
    <property type="component" value="Unassembled WGS sequence"/>
</dbReference>